<reference evidence="11 12" key="1">
    <citation type="submission" date="2014-04" db="EMBL/GenBank/DDBJ databases">
        <authorList>
            <person name="Sears C."/>
            <person name="Carroll K."/>
            <person name="Sack B.R."/>
            <person name="Qadri F."/>
            <person name="Myers L.L."/>
            <person name="Chung G.-T."/>
            <person name="Escheverria P."/>
            <person name="Fraser C.M."/>
            <person name="Sadzewicz L."/>
            <person name="Shefchek K.A."/>
            <person name="Tallon L."/>
            <person name="Das S.P."/>
            <person name="Daugherty S."/>
            <person name="Mongodin E.F."/>
        </authorList>
    </citation>
    <scope>NUCLEOTIDE SEQUENCE [LARGE SCALE GENOMIC DNA]</scope>
    <source>
        <strain evidence="11 12">3978 T3 ii</strain>
    </source>
</reference>
<comment type="caution">
    <text evidence="11">The sequence shown here is derived from an EMBL/GenBank/DDBJ whole genome shotgun (WGS) entry which is preliminary data.</text>
</comment>
<feature type="domain" description="Glycoside hydrolase family 5" evidence="9">
    <location>
        <begin position="250"/>
        <end position="562"/>
    </location>
</feature>
<dbReference type="GO" id="GO:0009986">
    <property type="term" value="C:cell surface"/>
    <property type="evidence" value="ECO:0007669"/>
    <property type="project" value="TreeGrafter"/>
</dbReference>
<evidence type="ECO:0000313" key="11">
    <source>
        <dbReference type="EMBL" id="KDS52226.1"/>
    </source>
</evidence>
<keyword evidence="3" id="KW-0136">Cellulose degradation</keyword>
<feature type="chain" id="PRO_5001744733" evidence="8">
    <location>
        <begin position="27"/>
        <end position="593"/>
    </location>
</feature>
<dbReference type="InterPro" id="IPR001547">
    <property type="entry name" value="Glyco_hydro_5"/>
</dbReference>
<comment type="similarity">
    <text evidence="1 7">Belongs to the glycosyl hydrolase 5 (cellulase A) family.</text>
</comment>
<dbReference type="Gene3D" id="2.60.40.10">
    <property type="entry name" value="Immunoglobulins"/>
    <property type="match status" value="2"/>
</dbReference>
<dbReference type="AlphaFoldDB" id="A0A078S243"/>
<evidence type="ECO:0000256" key="3">
    <source>
        <dbReference type="ARBA" id="ARBA00023001"/>
    </source>
</evidence>
<feature type="domain" description="BACON" evidence="10">
    <location>
        <begin position="163"/>
        <end position="212"/>
    </location>
</feature>
<dbReference type="GO" id="GO:0008422">
    <property type="term" value="F:beta-glucosidase activity"/>
    <property type="evidence" value="ECO:0007669"/>
    <property type="project" value="TreeGrafter"/>
</dbReference>
<evidence type="ECO:0000256" key="1">
    <source>
        <dbReference type="ARBA" id="ARBA00005641"/>
    </source>
</evidence>
<keyword evidence="8" id="KW-0732">Signal</keyword>
<dbReference type="Proteomes" id="UP000028013">
    <property type="component" value="Unassembled WGS sequence"/>
</dbReference>
<feature type="domain" description="BACON" evidence="10">
    <location>
        <begin position="70"/>
        <end position="126"/>
    </location>
</feature>
<dbReference type="EMBL" id="JNHN01000160">
    <property type="protein sequence ID" value="KDS52226.1"/>
    <property type="molecule type" value="Genomic_DNA"/>
</dbReference>
<dbReference type="PATRIC" id="fig|1339349.3.peg.1376"/>
<dbReference type="PANTHER" id="PTHR31297:SF41">
    <property type="entry name" value="ENDOGLUCANASE, PUTATIVE (AFU_ORTHOLOGUE AFUA_5G01830)-RELATED"/>
    <property type="match status" value="1"/>
</dbReference>
<keyword evidence="5 7" id="KW-0326">Glycosidase</keyword>
<dbReference type="GO" id="GO:0030245">
    <property type="term" value="P:cellulose catabolic process"/>
    <property type="evidence" value="ECO:0007669"/>
    <property type="project" value="UniProtKB-KW"/>
</dbReference>
<evidence type="ECO:0000256" key="5">
    <source>
        <dbReference type="ARBA" id="ARBA00023295"/>
    </source>
</evidence>
<evidence type="ECO:0000256" key="2">
    <source>
        <dbReference type="ARBA" id="ARBA00022801"/>
    </source>
</evidence>
<dbReference type="PANTHER" id="PTHR31297">
    <property type="entry name" value="GLUCAN ENDO-1,6-BETA-GLUCOSIDASE B"/>
    <property type="match status" value="1"/>
</dbReference>
<protein>
    <submittedName>
        <fullName evidence="11">Cellulase family protein</fullName>
    </submittedName>
</protein>
<dbReference type="CDD" id="cd14948">
    <property type="entry name" value="BACON"/>
    <property type="match status" value="2"/>
</dbReference>
<proteinExistence type="inferred from homology"/>
<keyword evidence="2 7" id="KW-0378">Hydrolase</keyword>
<evidence type="ECO:0000313" key="12">
    <source>
        <dbReference type="Proteomes" id="UP000028013"/>
    </source>
</evidence>
<dbReference type="Pfam" id="PF00150">
    <property type="entry name" value="Cellulase"/>
    <property type="match status" value="1"/>
</dbReference>
<evidence type="ECO:0000259" key="9">
    <source>
        <dbReference type="Pfam" id="PF00150"/>
    </source>
</evidence>
<evidence type="ECO:0000256" key="7">
    <source>
        <dbReference type="RuleBase" id="RU361153"/>
    </source>
</evidence>
<accession>A0A078S243</accession>
<evidence type="ECO:0000256" key="4">
    <source>
        <dbReference type="ARBA" id="ARBA00023277"/>
    </source>
</evidence>
<dbReference type="InterPro" id="IPR013783">
    <property type="entry name" value="Ig-like_fold"/>
</dbReference>
<dbReference type="Pfam" id="PF13004">
    <property type="entry name" value="BACON"/>
    <property type="match status" value="2"/>
</dbReference>
<dbReference type="Gene3D" id="3.20.20.80">
    <property type="entry name" value="Glycosidases"/>
    <property type="match status" value="1"/>
</dbReference>
<dbReference type="GO" id="GO:0005576">
    <property type="term" value="C:extracellular region"/>
    <property type="evidence" value="ECO:0007669"/>
    <property type="project" value="TreeGrafter"/>
</dbReference>
<evidence type="ECO:0000256" key="6">
    <source>
        <dbReference type="ARBA" id="ARBA00023326"/>
    </source>
</evidence>
<evidence type="ECO:0000259" key="10">
    <source>
        <dbReference type="Pfam" id="PF13004"/>
    </source>
</evidence>
<organism evidence="11 12">
    <name type="scientific">Bacteroides uniformis str. 3978 T3 ii</name>
    <dbReference type="NCBI Taxonomy" id="1339349"/>
    <lineage>
        <taxon>Bacteria</taxon>
        <taxon>Pseudomonadati</taxon>
        <taxon>Bacteroidota</taxon>
        <taxon>Bacteroidia</taxon>
        <taxon>Bacteroidales</taxon>
        <taxon>Bacteroidaceae</taxon>
        <taxon>Bacteroides</taxon>
    </lineage>
</organism>
<dbReference type="InterPro" id="IPR050386">
    <property type="entry name" value="Glycosyl_hydrolase_5"/>
</dbReference>
<gene>
    <name evidence="11" type="ORF">M094_0087</name>
</gene>
<dbReference type="SUPFAM" id="SSF51445">
    <property type="entry name" value="(Trans)glycosidases"/>
    <property type="match status" value="1"/>
</dbReference>
<dbReference type="InterPro" id="IPR017853">
    <property type="entry name" value="GH"/>
</dbReference>
<keyword evidence="4" id="KW-0119">Carbohydrate metabolism</keyword>
<dbReference type="PROSITE" id="PS51257">
    <property type="entry name" value="PROKAR_LIPOPROTEIN"/>
    <property type="match status" value="1"/>
</dbReference>
<dbReference type="InterPro" id="IPR024361">
    <property type="entry name" value="BACON"/>
</dbReference>
<sequence length="593" mass="64755">MMKNIIEKFQICLVLSALLFSSFVAACSGNDDTVTPEITIPANILTDGMTFSKTGGTSTLNIKSNVALEVTSSAPEWCKVTAESSASSSILKYTVMAEANTDTSDREAKVTVKAGGSEVGSFTVKQTAADGLIISNSTSFDLPAAGGDVSVVVETNGDVQAVSDVSWIKAVNTRAMEDKIFKFTVSPNPLGAREGHISFTLGSLTETVAVKQGAGETGNMESDARTLAAKMYAGINIGNTLEACDNKNKIASETLWGNPKVSEAYIKGLKALGFNAVRIPCAWDYYIVNPSTYEIDAAWLDRVSEVVGYCVANDMYAIVNIHWDGGWLEESITHGYSSEVDAKQKAIWTQIANKLNAYDEHLLFAGCNEPGQQDQGNVGTSAIDVILKYEQTFIDAVRATGGNNASRCLIVQGPYTNIDKTVNDYTMPKDEVPDRLMVEVHFYDPYQFTMMNHDETWSNVFLYWGKDNHVSGSIHNATGYEEDYVKQQFQKMKTAYADKGIPVIVGEYSAMKRAKEDKIEGTSELAYPDIDQEMHNKSRSYWNEVVTREAKNHGCVPFYWETGGDMNRGTGTAKEAYAIEGIMKGAAAGQYPY</sequence>
<dbReference type="RefSeq" id="WP_005833637.1">
    <property type="nucleotide sequence ID" value="NZ_JNHN01000160.1"/>
</dbReference>
<keyword evidence="6" id="KW-0624">Polysaccharide degradation</keyword>
<name>A0A078S243_BACUN</name>
<evidence type="ECO:0000256" key="8">
    <source>
        <dbReference type="SAM" id="SignalP"/>
    </source>
</evidence>
<feature type="signal peptide" evidence="8">
    <location>
        <begin position="1"/>
        <end position="26"/>
    </location>
</feature>